<keyword evidence="10" id="KW-0411">Iron-sulfur</keyword>
<keyword evidence="7 15" id="KW-0347">Helicase</keyword>
<dbReference type="InterPro" id="IPR006554">
    <property type="entry name" value="Helicase-like_DEXD_c2"/>
</dbReference>
<name>A0A6G1S6L6_9ACAR</name>
<evidence type="ECO:0000256" key="11">
    <source>
        <dbReference type="ARBA" id="ARBA00023235"/>
    </source>
</evidence>
<dbReference type="GO" id="GO:0046872">
    <property type="term" value="F:metal ion binding"/>
    <property type="evidence" value="ECO:0007669"/>
    <property type="project" value="UniProtKB-KW"/>
</dbReference>
<keyword evidence="6" id="KW-0378">Hydrolase</keyword>
<feature type="region of interest" description="Disordered" evidence="13">
    <location>
        <begin position="563"/>
        <end position="596"/>
    </location>
</feature>
<dbReference type="GO" id="GO:0003677">
    <property type="term" value="F:DNA binding"/>
    <property type="evidence" value="ECO:0007669"/>
    <property type="project" value="InterPro"/>
</dbReference>
<comment type="cofactor">
    <cofactor evidence="1">
        <name>[4Fe-4S] cluster</name>
        <dbReference type="ChEBI" id="CHEBI:49883"/>
    </cofactor>
</comment>
<evidence type="ECO:0000256" key="7">
    <source>
        <dbReference type="ARBA" id="ARBA00022806"/>
    </source>
</evidence>
<evidence type="ECO:0000256" key="3">
    <source>
        <dbReference type="ARBA" id="ARBA00008435"/>
    </source>
</evidence>
<evidence type="ECO:0000256" key="12">
    <source>
        <dbReference type="ARBA" id="ARBA00023242"/>
    </source>
</evidence>
<evidence type="ECO:0000256" key="1">
    <source>
        <dbReference type="ARBA" id="ARBA00001966"/>
    </source>
</evidence>
<dbReference type="GO" id="GO:0005634">
    <property type="term" value="C:nucleus"/>
    <property type="evidence" value="ECO:0007669"/>
    <property type="project" value="UniProtKB-SubCell"/>
</dbReference>
<evidence type="ECO:0000256" key="6">
    <source>
        <dbReference type="ARBA" id="ARBA00022801"/>
    </source>
</evidence>
<dbReference type="CDD" id="cd18788">
    <property type="entry name" value="SF2_C_XPD"/>
    <property type="match status" value="1"/>
</dbReference>
<evidence type="ECO:0000256" key="13">
    <source>
        <dbReference type="SAM" id="MobiDB-lite"/>
    </source>
</evidence>
<evidence type="ECO:0000256" key="4">
    <source>
        <dbReference type="ARBA" id="ARBA00022723"/>
    </source>
</evidence>
<dbReference type="AlphaFoldDB" id="A0A6G1S6L6"/>
<dbReference type="SMART" id="SM00491">
    <property type="entry name" value="HELICc2"/>
    <property type="match status" value="1"/>
</dbReference>
<gene>
    <name evidence="15" type="primary">DDX11L8</name>
    <name evidence="15" type="ORF">g.12023</name>
</gene>
<dbReference type="Pfam" id="PF06733">
    <property type="entry name" value="DEAD_2"/>
    <property type="match status" value="1"/>
</dbReference>
<evidence type="ECO:0000313" key="15">
    <source>
        <dbReference type="EMBL" id="MDE45807.1"/>
    </source>
</evidence>
<evidence type="ECO:0000256" key="5">
    <source>
        <dbReference type="ARBA" id="ARBA00022741"/>
    </source>
</evidence>
<feature type="region of interest" description="Disordered" evidence="13">
    <location>
        <begin position="199"/>
        <end position="220"/>
    </location>
</feature>
<sequence>MDSLDDLVKETLEQQQSNAAKEVAAKSGSDSRNSNNNNKSYMFNFPFPPYDIQVALMKVAYETFEKSKFALLESPTGTGKSLSLICSSLTWLRGYQQRERQALEEAKEKLTLKIEQLDKEEEESGDWLKVQTKRQGVSDELSTINKQLERLNRFNERNQARQHARLHGVPLENYMALSANNSDPNKSFNGPLNETRDTNILGGDVCPSSQTSNVSEMAPQDGEDMEKKVAQLDEDQIKPKIYYASRTHSQLSQFINEVKRTQFANPDSTDQPPIKVAALASRANLCVNPEVLKLKESSAINERCMEMQKETKSEKRCPYIKAKEVNQLKDDILSSVYDIEDLVSRGRTKGACPYYASRMAIPEAELIVLPYNNLLHRETRMASSLDLKDNIVILDEAHNILETICSIHSAPITGLQLVGCHSILSRYYKKYSSRMSPRNATIVKIIVQCLTALIRYLNNPRKHIKDYESPKAIELEDGDDPVAVNSAGKHILSGEGKLCKLALKHEEFMIDIAKFAGASNIERFNVFKIVDYLNRSQLARKLLGFFRQDSSLDLSLELHENIDENKKDQPAKDDADLKSPKKKRKKTMTNVEKLRAQTPSKVPPSLRWQYTSLSFLAKSTAPNMDNSQEEKRSQIIQSYPVYTLMEFLRSLTNLHDDGKILTDFYDQDVYRSSLKFLLLNPSSQFKHMVKEARSIVLAGGTMQPFEEFLQLLFGPLGVDERRITLFSCGHVISHEKLFMASLSYGPTNKQLELSYKVRNSFDTIDELGRTIMNISFIVPGGMVCFLPSYEYEQICFTRWTKIGIISKIEIRSKHVFREPRQAGHMKPIFDEYSKRIESGRTNGRGSLLFCVVGGKMSEGINFNDDLGRCVVMIGLPYANIKSGELLEKMKYYDKTCKSADCPNPGQRYYENLCLKGINQSIGRAVRHINDYAAVVLLDHRYQTKTSVKGGLPKWMCQSLTEYEKFGTMFNQLRVFYNRIRGKQS</sequence>
<feature type="compositionally biased region" description="Basic and acidic residues" evidence="13">
    <location>
        <begin position="563"/>
        <end position="579"/>
    </location>
</feature>
<feature type="region of interest" description="Disordered" evidence="13">
    <location>
        <begin position="15"/>
        <end position="37"/>
    </location>
</feature>
<dbReference type="GO" id="GO:0034085">
    <property type="term" value="P:establishment of sister chromatid cohesion"/>
    <property type="evidence" value="ECO:0007669"/>
    <property type="project" value="TreeGrafter"/>
</dbReference>
<dbReference type="Gene3D" id="3.40.50.300">
    <property type="entry name" value="P-loop containing nucleotide triphosphate hydrolases"/>
    <property type="match status" value="3"/>
</dbReference>
<dbReference type="GO" id="GO:0051536">
    <property type="term" value="F:iron-sulfur cluster binding"/>
    <property type="evidence" value="ECO:0007669"/>
    <property type="project" value="UniProtKB-KW"/>
</dbReference>
<dbReference type="SMART" id="SM00488">
    <property type="entry name" value="DEXDc2"/>
    <property type="match status" value="1"/>
</dbReference>
<evidence type="ECO:0000259" key="14">
    <source>
        <dbReference type="PROSITE" id="PS51193"/>
    </source>
</evidence>
<evidence type="ECO:0000256" key="10">
    <source>
        <dbReference type="ARBA" id="ARBA00023014"/>
    </source>
</evidence>
<protein>
    <submittedName>
        <fullName evidence="15">Putative ATP-dependent RNA helicase DDX11-like protein 8</fullName>
    </submittedName>
</protein>
<keyword evidence="5" id="KW-0547">Nucleotide-binding</keyword>
<keyword evidence="8" id="KW-0067">ATP-binding</keyword>
<keyword evidence="11" id="KW-0413">Isomerase</keyword>
<accession>A0A6G1S6L6</accession>
<evidence type="ECO:0000256" key="9">
    <source>
        <dbReference type="ARBA" id="ARBA00023004"/>
    </source>
</evidence>
<reference evidence="15" key="1">
    <citation type="submission" date="2018-10" db="EMBL/GenBank/DDBJ databases">
        <title>Transcriptome assembly of Aceria tosichella (Wheat curl mite) Type 2.</title>
        <authorList>
            <person name="Scully E.D."/>
            <person name="Geib S.M."/>
            <person name="Palmer N.A."/>
            <person name="Gupta A.K."/>
            <person name="Sarath G."/>
            <person name="Tatineni S."/>
        </authorList>
    </citation>
    <scope>NUCLEOTIDE SEQUENCE</scope>
    <source>
        <strain evidence="15">LincolnNE</strain>
    </source>
</reference>
<comment type="subcellular location">
    <subcellularLocation>
        <location evidence="2">Nucleus</location>
    </subcellularLocation>
</comment>
<dbReference type="InterPro" id="IPR013020">
    <property type="entry name" value="Rad3/Chl1-like"/>
</dbReference>
<dbReference type="EMBL" id="GGYP01001036">
    <property type="protein sequence ID" value="MDE45807.1"/>
    <property type="molecule type" value="Transcribed_RNA"/>
</dbReference>
<dbReference type="GO" id="GO:0016818">
    <property type="term" value="F:hydrolase activity, acting on acid anhydrides, in phosphorus-containing anhydrides"/>
    <property type="evidence" value="ECO:0007669"/>
    <property type="project" value="InterPro"/>
</dbReference>
<evidence type="ECO:0000256" key="8">
    <source>
        <dbReference type="ARBA" id="ARBA00022840"/>
    </source>
</evidence>
<keyword evidence="9" id="KW-0408">Iron</keyword>
<dbReference type="InterPro" id="IPR006555">
    <property type="entry name" value="ATP-dep_Helicase_C"/>
</dbReference>
<dbReference type="InterPro" id="IPR045028">
    <property type="entry name" value="DinG/Rad3-like"/>
</dbReference>
<dbReference type="PANTHER" id="PTHR11472:SF41">
    <property type="entry name" value="ATP-DEPENDENT DNA HELICASE DDX11-RELATED"/>
    <property type="match status" value="1"/>
</dbReference>
<feature type="compositionally biased region" description="Low complexity" evidence="13">
    <location>
        <begin position="27"/>
        <end position="37"/>
    </location>
</feature>
<dbReference type="GO" id="GO:0003678">
    <property type="term" value="F:DNA helicase activity"/>
    <property type="evidence" value="ECO:0007669"/>
    <property type="project" value="InterPro"/>
</dbReference>
<proteinExistence type="inferred from homology"/>
<dbReference type="InterPro" id="IPR027417">
    <property type="entry name" value="P-loop_NTPase"/>
</dbReference>
<keyword evidence="12" id="KW-0539">Nucleus</keyword>
<keyword evidence="4" id="KW-0479">Metal-binding</keyword>
<dbReference type="InterPro" id="IPR010614">
    <property type="entry name" value="RAD3-like_helicase_DEAD"/>
</dbReference>
<dbReference type="PROSITE" id="PS51193">
    <property type="entry name" value="HELICASE_ATP_BIND_2"/>
    <property type="match status" value="1"/>
</dbReference>
<organism evidence="15">
    <name type="scientific">Aceria tosichella</name>
    <name type="common">wheat curl mite</name>
    <dbReference type="NCBI Taxonomy" id="561515"/>
    <lineage>
        <taxon>Eukaryota</taxon>
        <taxon>Metazoa</taxon>
        <taxon>Ecdysozoa</taxon>
        <taxon>Arthropoda</taxon>
        <taxon>Chelicerata</taxon>
        <taxon>Arachnida</taxon>
        <taxon>Acari</taxon>
        <taxon>Acariformes</taxon>
        <taxon>Trombidiformes</taxon>
        <taxon>Prostigmata</taxon>
        <taxon>Eupodina</taxon>
        <taxon>Eriophyoidea</taxon>
        <taxon>Eriophyidae</taxon>
        <taxon>Eriophyinae</taxon>
        <taxon>Aceriini</taxon>
        <taxon>Aceria</taxon>
    </lineage>
</organism>
<comment type="similarity">
    <text evidence="3">Belongs to the DEAD box helicase family. DEAH subfamily. DDX11/CHL1 sub-subfamily.</text>
</comment>
<dbReference type="SUPFAM" id="SSF52540">
    <property type="entry name" value="P-loop containing nucleoside triphosphate hydrolases"/>
    <property type="match status" value="1"/>
</dbReference>
<dbReference type="PANTHER" id="PTHR11472">
    <property type="entry name" value="DNA REPAIR DEAD HELICASE RAD3/XP-D SUBFAMILY MEMBER"/>
    <property type="match status" value="1"/>
</dbReference>
<dbReference type="NCBIfam" id="TIGR00604">
    <property type="entry name" value="rad3"/>
    <property type="match status" value="1"/>
</dbReference>
<dbReference type="GO" id="GO:0005524">
    <property type="term" value="F:ATP binding"/>
    <property type="evidence" value="ECO:0007669"/>
    <property type="project" value="UniProtKB-KW"/>
</dbReference>
<dbReference type="InterPro" id="IPR014013">
    <property type="entry name" value="Helic_SF1/SF2_ATP-bd_DinG/Rad3"/>
</dbReference>
<feature type="domain" description="Helicase ATP-binding" evidence="14">
    <location>
        <begin position="39"/>
        <end position="453"/>
    </location>
</feature>
<dbReference type="GO" id="GO:0006139">
    <property type="term" value="P:nucleobase-containing compound metabolic process"/>
    <property type="evidence" value="ECO:0007669"/>
    <property type="project" value="InterPro"/>
</dbReference>
<dbReference type="Pfam" id="PF13307">
    <property type="entry name" value="Helicase_C_2"/>
    <property type="match status" value="1"/>
</dbReference>
<evidence type="ECO:0000256" key="2">
    <source>
        <dbReference type="ARBA" id="ARBA00004123"/>
    </source>
</evidence>